<organism evidence="1">
    <name type="scientific">Alsobacter sp. KACC 23698</name>
    <dbReference type="NCBI Taxonomy" id="3149229"/>
    <lineage>
        <taxon>Bacteria</taxon>
        <taxon>Pseudomonadati</taxon>
        <taxon>Pseudomonadota</taxon>
        <taxon>Alphaproteobacteria</taxon>
        <taxon>Hyphomicrobiales</taxon>
        <taxon>Alsobacteraceae</taxon>
        <taxon>Alsobacter</taxon>
    </lineage>
</organism>
<dbReference type="AlphaFoldDB" id="A0AAU7J9V6"/>
<sequence>MPAFDEMDDEALTTWLVEALMEAQRRGLTTVMMAEPVTAEALAKAVEAEIEATAPTSSAVH</sequence>
<proteinExistence type="predicted"/>
<accession>A0AAU7J9V6</accession>
<name>A0AAU7J9V6_9HYPH</name>
<reference evidence="1" key="1">
    <citation type="submission" date="2024-05" db="EMBL/GenBank/DDBJ databases">
        <authorList>
            <person name="Kim S."/>
            <person name="Heo J."/>
            <person name="Choi H."/>
            <person name="Choi Y."/>
            <person name="Kwon S.-W."/>
            <person name="Kim Y."/>
        </authorList>
    </citation>
    <scope>NUCLEOTIDE SEQUENCE</scope>
    <source>
        <strain evidence="1">KACC 23698</strain>
    </source>
</reference>
<evidence type="ECO:0000313" key="1">
    <source>
        <dbReference type="EMBL" id="XBO36934.1"/>
    </source>
</evidence>
<gene>
    <name evidence="1" type="ORF">ABEG18_14420</name>
</gene>
<protein>
    <submittedName>
        <fullName evidence="1">Uncharacterized protein</fullName>
    </submittedName>
</protein>
<dbReference type="RefSeq" id="WP_406853753.1">
    <property type="nucleotide sequence ID" value="NZ_CP157484.1"/>
</dbReference>
<dbReference type="EMBL" id="CP157484">
    <property type="protein sequence ID" value="XBO36934.1"/>
    <property type="molecule type" value="Genomic_DNA"/>
</dbReference>